<dbReference type="GeneID" id="107823553"/>
<dbReference type="STRING" id="4097.A0A1S4CX36"/>
<dbReference type="RefSeq" id="XP_016505715.1">
    <property type="nucleotide sequence ID" value="XM_016650229.2"/>
</dbReference>
<dbReference type="OrthoDB" id="782808at2759"/>
<reference evidence="2" key="1">
    <citation type="journal article" date="2014" name="Nat. Commun.">
        <title>The tobacco genome sequence and its comparison with those of tomato and potato.</title>
        <authorList>
            <person name="Sierro N."/>
            <person name="Battey J.N."/>
            <person name="Ouadi S."/>
            <person name="Bakaher N."/>
            <person name="Bovet L."/>
            <person name="Willig A."/>
            <person name="Goepfert S."/>
            <person name="Peitsch M.C."/>
            <person name="Ivanov N.V."/>
        </authorList>
    </citation>
    <scope>NUCLEOTIDE SEQUENCE [LARGE SCALE GENOMIC DNA]</scope>
</reference>
<dbReference type="PANTHER" id="PTHR35280:SF1">
    <property type="entry name" value="F17L21.9"/>
    <property type="match status" value="1"/>
</dbReference>
<accession>A0A1S4CX36</accession>
<evidence type="ECO:0000256" key="1">
    <source>
        <dbReference type="SAM" id="MobiDB-lite"/>
    </source>
</evidence>
<sequence>MERVEKVELMQKAIEQLIEEEQVQSKRRQLLDESFVAVDNTINKDDEGEKQAEHRHQLLSQLLTQLESLKEDSPLDQMSQSTNLEETPDREKEENVVKEVRKIQKQNFVTHCLLSAMIVLTLTWQLSEVSLILKMKHGLNHPLRSIGSLITSWMKDTPPSLNVQEGDLNDSTKQLKHKVEAMSLPKLKVPELPHVELPSLDFIAEED</sequence>
<dbReference type="KEGG" id="nta:107823553"/>
<protein>
    <submittedName>
        <fullName evidence="3">Uncharacterized protein LOC107823553</fullName>
    </submittedName>
</protein>
<feature type="region of interest" description="Disordered" evidence="1">
    <location>
        <begin position="71"/>
        <end position="95"/>
    </location>
</feature>
<reference evidence="3" key="2">
    <citation type="submission" date="2025-08" db="UniProtKB">
        <authorList>
            <consortium name="RefSeq"/>
        </authorList>
    </citation>
    <scope>IDENTIFICATION</scope>
    <source>
        <tissue evidence="3">Leaf</tissue>
    </source>
</reference>
<evidence type="ECO:0000313" key="2">
    <source>
        <dbReference type="Proteomes" id="UP000790787"/>
    </source>
</evidence>
<gene>
    <name evidence="3" type="primary">LOC107823553</name>
</gene>
<dbReference type="PaxDb" id="4097-A0A1S4CX36"/>
<dbReference type="AlphaFoldDB" id="A0A1S4CX36"/>
<dbReference type="Proteomes" id="UP000790787">
    <property type="component" value="Chromosome 15"/>
</dbReference>
<keyword evidence="2" id="KW-1185">Reference proteome</keyword>
<proteinExistence type="predicted"/>
<name>A0A1S4CX36_TOBAC</name>
<dbReference type="PANTHER" id="PTHR35280">
    <property type="entry name" value="F17L21.9"/>
    <property type="match status" value="1"/>
</dbReference>
<dbReference type="RefSeq" id="XP_016505715.1">
    <property type="nucleotide sequence ID" value="XM_016650229.1"/>
</dbReference>
<organism evidence="2 3">
    <name type="scientific">Nicotiana tabacum</name>
    <name type="common">Common tobacco</name>
    <dbReference type="NCBI Taxonomy" id="4097"/>
    <lineage>
        <taxon>Eukaryota</taxon>
        <taxon>Viridiplantae</taxon>
        <taxon>Streptophyta</taxon>
        <taxon>Embryophyta</taxon>
        <taxon>Tracheophyta</taxon>
        <taxon>Spermatophyta</taxon>
        <taxon>Magnoliopsida</taxon>
        <taxon>eudicotyledons</taxon>
        <taxon>Gunneridae</taxon>
        <taxon>Pentapetalae</taxon>
        <taxon>asterids</taxon>
        <taxon>lamiids</taxon>
        <taxon>Solanales</taxon>
        <taxon>Solanaceae</taxon>
        <taxon>Nicotianoideae</taxon>
        <taxon>Nicotianeae</taxon>
        <taxon>Nicotiana</taxon>
    </lineage>
</organism>
<dbReference type="OMA" id="MFKGKIR"/>
<evidence type="ECO:0000313" key="3">
    <source>
        <dbReference type="RefSeq" id="XP_016505715.1"/>
    </source>
</evidence>
<feature type="compositionally biased region" description="Polar residues" evidence="1">
    <location>
        <begin position="76"/>
        <end position="85"/>
    </location>
</feature>